<dbReference type="Proteomes" id="UP001153678">
    <property type="component" value="Unassembled WGS sequence"/>
</dbReference>
<dbReference type="AlphaFoldDB" id="A0A9W4SVG2"/>
<feature type="non-terminal residue" evidence="2">
    <location>
        <position position="62"/>
    </location>
</feature>
<accession>A0A9W4SVG2</accession>
<organism evidence="2 3">
    <name type="scientific">Funneliformis geosporum</name>
    <dbReference type="NCBI Taxonomy" id="1117311"/>
    <lineage>
        <taxon>Eukaryota</taxon>
        <taxon>Fungi</taxon>
        <taxon>Fungi incertae sedis</taxon>
        <taxon>Mucoromycota</taxon>
        <taxon>Glomeromycotina</taxon>
        <taxon>Glomeromycetes</taxon>
        <taxon>Glomerales</taxon>
        <taxon>Glomeraceae</taxon>
        <taxon>Funneliformis</taxon>
    </lineage>
</organism>
<evidence type="ECO:0000313" key="2">
    <source>
        <dbReference type="EMBL" id="CAI2184797.1"/>
    </source>
</evidence>
<comment type="caution">
    <text evidence="2">The sequence shown here is derived from an EMBL/GenBank/DDBJ whole genome shotgun (WGS) entry which is preliminary data.</text>
</comment>
<sequence length="62" mass="6895">MSSDSISEADSFLSLASTHSQPSDKKIQVVSDVWDYFQKIIDENNVLKSKKCKLCHATFAAT</sequence>
<name>A0A9W4SVG2_9GLOM</name>
<gene>
    <name evidence="2" type="ORF">FWILDA_LOCUS11755</name>
</gene>
<keyword evidence="3" id="KW-1185">Reference proteome</keyword>
<dbReference type="OrthoDB" id="1607513at2759"/>
<evidence type="ECO:0000256" key="1">
    <source>
        <dbReference type="SAM" id="MobiDB-lite"/>
    </source>
</evidence>
<feature type="compositionally biased region" description="Polar residues" evidence="1">
    <location>
        <begin position="1"/>
        <end position="21"/>
    </location>
</feature>
<protein>
    <submittedName>
        <fullName evidence="2">20076_t:CDS:1</fullName>
    </submittedName>
</protein>
<feature type="region of interest" description="Disordered" evidence="1">
    <location>
        <begin position="1"/>
        <end position="25"/>
    </location>
</feature>
<dbReference type="EMBL" id="CAMKVN010003466">
    <property type="protein sequence ID" value="CAI2184797.1"/>
    <property type="molecule type" value="Genomic_DNA"/>
</dbReference>
<evidence type="ECO:0000313" key="3">
    <source>
        <dbReference type="Proteomes" id="UP001153678"/>
    </source>
</evidence>
<proteinExistence type="predicted"/>
<reference evidence="2" key="1">
    <citation type="submission" date="2022-08" db="EMBL/GenBank/DDBJ databases">
        <authorList>
            <person name="Kallberg Y."/>
            <person name="Tangrot J."/>
            <person name="Rosling A."/>
        </authorList>
    </citation>
    <scope>NUCLEOTIDE SEQUENCE</scope>
    <source>
        <strain evidence="2">Wild A</strain>
    </source>
</reference>